<proteinExistence type="predicted"/>
<evidence type="ECO:0000256" key="1">
    <source>
        <dbReference type="SAM" id="MobiDB-lite"/>
    </source>
</evidence>
<accession>A0A381D7G2</accession>
<dbReference type="AlphaFoldDB" id="A0A1X9SQU0"/>
<feature type="compositionally biased region" description="Basic and acidic residues" evidence="1">
    <location>
        <begin position="42"/>
        <end position="75"/>
    </location>
</feature>
<dbReference type="OrthoDB" id="5363503at2"/>
<evidence type="ECO:0000313" key="3">
    <source>
        <dbReference type="Proteomes" id="UP000194309"/>
    </source>
</evidence>
<sequence>MAIGPVASMVYVNQNAPVAASVQSDFQSKLDMQMAMNAAASAEKKKEIEETRPTEESYRIDPENEHEKQTQKEDLNGQNHKPKHNDKESDEFELDESNDGEFDEMDGIEFKRLDIVV</sequence>
<name>A0A1X9SQU0_9BACT</name>
<dbReference type="EMBL" id="CP018788">
    <property type="protein sequence ID" value="ARQ98597.1"/>
    <property type="molecule type" value="Genomic_DNA"/>
</dbReference>
<dbReference type="Proteomes" id="UP000194309">
    <property type="component" value="Chromosome"/>
</dbReference>
<dbReference type="KEGG" id="cdev:CIGN_0287"/>
<feature type="region of interest" description="Disordered" evidence="1">
    <location>
        <begin position="37"/>
        <end position="104"/>
    </location>
</feature>
<keyword evidence="3" id="KW-1185">Reference proteome</keyword>
<reference evidence="2 3" key="1">
    <citation type="journal article" date="2017" name="Genome Biol. Evol.">
        <title>Comparative Genomic Analysis Identifies a Campylobacter Clade Deficient in Selenium Metabolism.</title>
        <authorList>
            <person name="Miller W.G."/>
            <person name="Yee E."/>
            <person name="Lopes B.S."/>
            <person name="Chapman M.H."/>
            <person name="Huynh S."/>
            <person name="Bono J.L."/>
            <person name="Parker C.T."/>
            <person name="Strachan N.J.C."/>
            <person name="Forbes K.J."/>
        </authorList>
    </citation>
    <scope>NUCLEOTIDE SEQUENCE [LARGE SCALE GENOMIC DNA]</scope>
    <source>
        <strain evidence="2 3">NCTC 13003</strain>
    </source>
</reference>
<accession>A0A1X9SQU0</accession>
<evidence type="ECO:0000313" key="2">
    <source>
        <dbReference type="EMBL" id="ARQ98597.1"/>
    </source>
</evidence>
<dbReference type="STRING" id="1660064.CIGN_0287"/>
<protein>
    <submittedName>
        <fullName evidence="2">Uncharacterized protein</fullName>
    </submittedName>
</protein>
<organism evidence="2 3">
    <name type="scientific">Campylobacter devanensis</name>
    <dbReference type="NCBI Taxonomy" id="3161138"/>
    <lineage>
        <taxon>Bacteria</taxon>
        <taxon>Pseudomonadati</taxon>
        <taxon>Campylobacterota</taxon>
        <taxon>Epsilonproteobacteria</taxon>
        <taxon>Campylobacterales</taxon>
        <taxon>Campylobacteraceae</taxon>
        <taxon>Campylobacter</taxon>
    </lineage>
</organism>
<feature type="compositionally biased region" description="Acidic residues" evidence="1">
    <location>
        <begin position="88"/>
        <end position="104"/>
    </location>
</feature>
<gene>
    <name evidence="2" type="ORF">CIGN_0287</name>
</gene>